<dbReference type="SUPFAM" id="SSF52833">
    <property type="entry name" value="Thioredoxin-like"/>
    <property type="match status" value="1"/>
</dbReference>
<dbReference type="EMBL" id="CAICTM010001184">
    <property type="protein sequence ID" value="CAB9521339.1"/>
    <property type="molecule type" value="Genomic_DNA"/>
</dbReference>
<dbReference type="InterPro" id="IPR013766">
    <property type="entry name" value="Thioredoxin_domain"/>
</dbReference>
<dbReference type="InterPro" id="IPR051063">
    <property type="entry name" value="PDI"/>
</dbReference>
<keyword evidence="2" id="KW-0732">Signal</keyword>
<dbReference type="OrthoDB" id="72053at2759"/>
<dbReference type="GO" id="GO:0005783">
    <property type="term" value="C:endoplasmic reticulum"/>
    <property type="evidence" value="ECO:0007669"/>
    <property type="project" value="TreeGrafter"/>
</dbReference>
<evidence type="ECO:0000259" key="4">
    <source>
        <dbReference type="Pfam" id="PF00085"/>
    </source>
</evidence>
<dbReference type="Proteomes" id="UP001153069">
    <property type="component" value="Unassembled WGS sequence"/>
</dbReference>
<organism evidence="5 6">
    <name type="scientific">Seminavis robusta</name>
    <dbReference type="NCBI Taxonomy" id="568900"/>
    <lineage>
        <taxon>Eukaryota</taxon>
        <taxon>Sar</taxon>
        <taxon>Stramenopiles</taxon>
        <taxon>Ochrophyta</taxon>
        <taxon>Bacillariophyta</taxon>
        <taxon>Bacillariophyceae</taxon>
        <taxon>Bacillariophycidae</taxon>
        <taxon>Naviculales</taxon>
        <taxon>Naviculaceae</taxon>
        <taxon>Seminavis</taxon>
    </lineage>
</organism>
<evidence type="ECO:0000256" key="2">
    <source>
        <dbReference type="ARBA" id="ARBA00022729"/>
    </source>
</evidence>
<dbReference type="InterPro" id="IPR036249">
    <property type="entry name" value="Thioredoxin-like_sf"/>
</dbReference>
<dbReference type="GO" id="GO:0003756">
    <property type="term" value="F:protein disulfide isomerase activity"/>
    <property type="evidence" value="ECO:0007669"/>
    <property type="project" value="TreeGrafter"/>
</dbReference>
<evidence type="ECO:0000313" key="5">
    <source>
        <dbReference type="EMBL" id="CAB9521339.1"/>
    </source>
</evidence>
<accession>A0A9N8ELP1</accession>
<keyword evidence="5" id="KW-0413">Isomerase</keyword>
<dbReference type="CDD" id="cd02961">
    <property type="entry name" value="PDI_a_family"/>
    <property type="match status" value="1"/>
</dbReference>
<keyword evidence="6" id="KW-1185">Reference proteome</keyword>
<sequence>MAEDWALLADEVDDEDDVLIGKIDCTKEHSRNLCLQFGVTSYPTLKYGDIINLQDYQGARDLDEFREVVEDDLMAGPLCSVSNPQLCEFSKRQSIEDLIHMGLPKLNQEIERVEKTTARLEGEKDKFVNNLRDKYSKGNAEKEKNKKELQQGLDLMKACLVLKKTHHQQQKPAKDEL</sequence>
<dbReference type="Gene3D" id="3.40.30.10">
    <property type="entry name" value="Glutaredoxin"/>
    <property type="match status" value="1"/>
</dbReference>
<feature type="domain" description="Thioredoxin" evidence="4">
    <location>
        <begin position="2"/>
        <end position="70"/>
    </location>
</feature>
<name>A0A9N8ELP1_9STRA</name>
<gene>
    <name evidence="5" type="ORF">SEMRO_1186_G250370.1</name>
</gene>
<feature type="coiled-coil region" evidence="3">
    <location>
        <begin position="103"/>
        <end position="148"/>
    </location>
</feature>
<keyword evidence="3" id="KW-0175">Coiled coil</keyword>
<evidence type="ECO:0000256" key="1">
    <source>
        <dbReference type="ARBA" id="ARBA00006347"/>
    </source>
</evidence>
<proteinExistence type="inferred from homology"/>
<dbReference type="AlphaFoldDB" id="A0A9N8ELP1"/>
<dbReference type="PANTHER" id="PTHR45672:SF3">
    <property type="entry name" value="THIOREDOXIN DOMAIN-CONTAINING PROTEIN 5"/>
    <property type="match status" value="1"/>
</dbReference>
<comment type="similarity">
    <text evidence="1">Belongs to the protein disulfide isomerase family.</text>
</comment>
<dbReference type="PANTHER" id="PTHR45672">
    <property type="entry name" value="PROTEIN DISULFIDE-ISOMERASE C17H9.14C-RELATED"/>
    <property type="match status" value="1"/>
</dbReference>
<protein>
    <submittedName>
        <fullName evidence="5">Protein disulfide isomerase</fullName>
    </submittedName>
</protein>
<dbReference type="Pfam" id="PF00085">
    <property type="entry name" value="Thioredoxin"/>
    <property type="match status" value="1"/>
</dbReference>
<comment type="caution">
    <text evidence="5">The sequence shown here is derived from an EMBL/GenBank/DDBJ whole genome shotgun (WGS) entry which is preliminary data.</text>
</comment>
<reference evidence="5" key="1">
    <citation type="submission" date="2020-06" db="EMBL/GenBank/DDBJ databases">
        <authorList>
            <consortium name="Plant Systems Biology data submission"/>
        </authorList>
    </citation>
    <scope>NUCLEOTIDE SEQUENCE</scope>
    <source>
        <strain evidence="5">D6</strain>
    </source>
</reference>
<evidence type="ECO:0000313" key="6">
    <source>
        <dbReference type="Proteomes" id="UP001153069"/>
    </source>
</evidence>
<dbReference type="GO" id="GO:0006457">
    <property type="term" value="P:protein folding"/>
    <property type="evidence" value="ECO:0007669"/>
    <property type="project" value="TreeGrafter"/>
</dbReference>
<evidence type="ECO:0000256" key="3">
    <source>
        <dbReference type="SAM" id="Coils"/>
    </source>
</evidence>